<dbReference type="Pfam" id="PF08817">
    <property type="entry name" value="YukD"/>
    <property type="match status" value="1"/>
</dbReference>
<dbReference type="InterPro" id="IPR024962">
    <property type="entry name" value="YukD-like"/>
</dbReference>
<dbReference type="SUPFAM" id="SSF54236">
    <property type="entry name" value="Ubiquitin-like"/>
    <property type="match status" value="1"/>
</dbReference>
<organism evidence="1 2">
    <name type="scientific">Paenibacillus odorifer</name>
    <dbReference type="NCBI Taxonomy" id="189426"/>
    <lineage>
        <taxon>Bacteria</taxon>
        <taxon>Bacillati</taxon>
        <taxon>Bacillota</taxon>
        <taxon>Bacilli</taxon>
        <taxon>Bacillales</taxon>
        <taxon>Paenibacillaceae</taxon>
        <taxon>Paenibacillus</taxon>
    </lineage>
</organism>
<protein>
    <submittedName>
        <fullName evidence="1">Uncharacterized protein</fullName>
    </submittedName>
</protein>
<sequence>MKGIIRMDYIMVTFQTDTGLRMDLKVPVFVTIEELLDMLTESLSLKERSGAKLQAEPLGRILSNSKTLDQEGVAQGALLTLI</sequence>
<proteinExistence type="predicted"/>
<reference evidence="1 2" key="1">
    <citation type="submission" date="2016-10" db="EMBL/GenBank/DDBJ databases">
        <title>Paenibacillus species isolates.</title>
        <authorList>
            <person name="Beno S.M."/>
        </authorList>
    </citation>
    <scope>NUCLEOTIDE SEQUENCE [LARGE SCALE GENOMIC DNA]</scope>
    <source>
        <strain evidence="1 2">FSL H7-0604</strain>
    </source>
</reference>
<dbReference type="EMBL" id="MKQP01000045">
    <property type="protein sequence ID" value="OMD25353.1"/>
    <property type="molecule type" value="Genomic_DNA"/>
</dbReference>
<gene>
    <name evidence="1" type="ORF">BJP51_03620</name>
</gene>
<dbReference type="InterPro" id="IPR029071">
    <property type="entry name" value="Ubiquitin-like_domsf"/>
</dbReference>
<comment type="caution">
    <text evidence="1">The sequence shown here is derived from an EMBL/GenBank/DDBJ whole genome shotgun (WGS) entry which is preliminary data.</text>
</comment>
<evidence type="ECO:0000313" key="2">
    <source>
        <dbReference type="Proteomes" id="UP000187465"/>
    </source>
</evidence>
<dbReference type="RefSeq" id="WP_036684490.1">
    <property type="nucleotide sequence ID" value="NZ_MPTT01000025.1"/>
</dbReference>
<dbReference type="AlphaFoldDB" id="A0A1R0WZT6"/>
<name>A0A1R0WZT6_9BACL</name>
<evidence type="ECO:0000313" key="1">
    <source>
        <dbReference type="EMBL" id="OMD25353.1"/>
    </source>
</evidence>
<accession>A0A1R0WZT6</accession>
<dbReference type="KEGG" id="pod:PODO_08385"/>
<dbReference type="Proteomes" id="UP000187465">
    <property type="component" value="Unassembled WGS sequence"/>
</dbReference>